<keyword evidence="6" id="KW-1185">Reference proteome</keyword>
<dbReference type="InterPro" id="IPR050295">
    <property type="entry name" value="Plant_2OG-oxidoreductases"/>
</dbReference>
<keyword evidence="2" id="KW-0847">Vitamin C</keyword>
<sequence>MAPVPISPINVGHIDDVQELTKTKPKSIPERFVRDITERPDQLSTSPTHMPIIDFSKLTNSSNTQDFTIETLKLASACEDWGFFQVKNHGVDLKLMESIEELSREFFMLPLEEKQKYPMIPGTVQGYGQAFVFSEDQKLDWCNMFALGIEPHYVRNPNLWPNRPEGFR</sequence>
<dbReference type="Pfam" id="PF14226">
    <property type="entry name" value="DIOX_N"/>
    <property type="match status" value="1"/>
</dbReference>
<evidence type="ECO:0000256" key="3">
    <source>
        <dbReference type="ARBA" id="ARBA00023004"/>
    </source>
</evidence>
<dbReference type="AlphaFoldDB" id="A0A834W9S3"/>
<proteinExistence type="predicted"/>
<feature type="domain" description="Non-haem dioxygenase N-terminal" evidence="4">
    <location>
        <begin position="51"/>
        <end position="162"/>
    </location>
</feature>
<protein>
    <submittedName>
        <fullName evidence="5">Protein SRG1</fullName>
    </submittedName>
</protein>
<accession>A0A834W9S3</accession>
<evidence type="ECO:0000313" key="5">
    <source>
        <dbReference type="EMBL" id="KAF7813663.1"/>
    </source>
</evidence>
<evidence type="ECO:0000256" key="1">
    <source>
        <dbReference type="ARBA" id="ARBA00022723"/>
    </source>
</evidence>
<evidence type="ECO:0000259" key="4">
    <source>
        <dbReference type="Pfam" id="PF14226"/>
    </source>
</evidence>
<reference evidence="5" key="1">
    <citation type="submission" date="2020-09" db="EMBL/GenBank/DDBJ databases">
        <title>Genome-Enabled Discovery of Anthraquinone Biosynthesis in Senna tora.</title>
        <authorList>
            <person name="Kang S.-H."/>
            <person name="Pandey R.P."/>
            <person name="Lee C.-M."/>
            <person name="Sim J.-S."/>
            <person name="Jeong J.-T."/>
            <person name="Choi B.-S."/>
            <person name="Jung M."/>
            <person name="Ginzburg D."/>
            <person name="Zhao K."/>
            <person name="Won S.Y."/>
            <person name="Oh T.-J."/>
            <person name="Yu Y."/>
            <person name="Kim N.-H."/>
            <person name="Lee O.R."/>
            <person name="Lee T.-H."/>
            <person name="Bashyal P."/>
            <person name="Kim T.-S."/>
            <person name="Lee W.-H."/>
            <person name="Kawkins C."/>
            <person name="Kim C.-K."/>
            <person name="Kim J.S."/>
            <person name="Ahn B.O."/>
            <person name="Rhee S.Y."/>
            <person name="Sohng J.K."/>
        </authorList>
    </citation>
    <scope>NUCLEOTIDE SEQUENCE</scope>
    <source>
        <tissue evidence="5">Leaf</tissue>
    </source>
</reference>
<dbReference type="Gene3D" id="2.60.120.330">
    <property type="entry name" value="B-lactam Antibiotic, Isopenicillin N Synthase, Chain"/>
    <property type="match status" value="1"/>
</dbReference>
<dbReference type="GO" id="GO:0031418">
    <property type="term" value="F:L-ascorbic acid binding"/>
    <property type="evidence" value="ECO:0007669"/>
    <property type="project" value="UniProtKB-KW"/>
</dbReference>
<dbReference type="InterPro" id="IPR027443">
    <property type="entry name" value="IPNS-like_sf"/>
</dbReference>
<dbReference type="GO" id="GO:0046872">
    <property type="term" value="F:metal ion binding"/>
    <property type="evidence" value="ECO:0007669"/>
    <property type="project" value="UniProtKB-KW"/>
</dbReference>
<organism evidence="5 6">
    <name type="scientific">Senna tora</name>
    <dbReference type="NCBI Taxonomy" id="362788"/>
    <lineage>
        <taxon>Eukaryota</taxon>
        <taxon>Viridiplantae</taxon>
        <taxon>Streptophyta</taxon>
        <taxon>Embryophyta</taxon>
        <taxon>Tracheophyta</taxon>
        <taxon>Spermatophyta</taxon>
        <taxon>Magnoliopsida</taxon>
        <taxon>eudicotyledons</taxon>
        <taxon>Gunneridae</taxon>
        <taxon>Pentapetalae</taxon>
        <taxon>rosids</taxon>
        <taxon>fabids</taxon>
        <taxon>Fabales</taxon>
        <taxon>Fabaceae</taxon>
        <taxon>Caesalpinioideae</taxon>
        <taxon>Cassia clade</taxon>
        <taxon>Senna</taxon>
    </lineage>
</organism>
<dbReference type="OrthoDB" id="288590at2759"/>
<dbReference type="Proteomes" id="UP000634136">
    <property type="component" value="Unassembled WGS sequence"/>
</dbReference>
<dbReference type="EMBL" id="JAAIUW010000010">
    <property type="protein sequence ID" value="KAF7813663.1"/>
    <property type="molecule type" value="Genomic_DNA"/>
</dbReference>
<evidence type="ECO:0000256" key="2">
    <source>
        <dbReference type="ARBA" id="ARBA00022896"/>
    </source>
</evidence>
<evidence type="ECO:0000313" key="6">
    <source>
        <dbReference type="Proteomes" id="UP000634136"/>
    </source>
</evidence>
<keyword evidence="1" id="KW-0479">Metal-binding</keyword>
<comment type="caution">
    <text evidence="5">The sequence shown here is derived from an EMBL/GenBank/DDBJ whole genome shotgun (WGS) entry which is preliminary data.</text>
</comment>
<dbReference type="InterPro" id="IPR026992">
    <property type="entry name" value="DIOX_N"/>
</dbReference>
<keyword evidence="3" id="KW-0408">Iron</keyword>
<name>A0A834W9S3_9FABA</name>
<dbReference type="SUPFAM" id="SSF51197">
    <property type="entry name" value="Clavaminate synthase-like"/>
    <property type="match status" value="1"/>
</dbReference>
<gene>
    <name evidence="5" type="ORF">G2W53_034639</name>
</gene>
<dbReference type="PANTHER" id="PTHR47991">
    <property type="entry name" value="OXOGLUTARATE/IRON-DEPENDENT DIOXYGENASE"/>
    <property type="match status" value="1"/>
</dbReference>